<evidence type="ECO:0000313" key="2">
    <source>
        <dbReference type="Proteomes" id="UP001205603"/>
    </source>
</evidence>
<sequence length="54" mass="6298">MFGNVEFLDYGRLQFPDSCYGDIDHLNYKGAKQFSLYLEKNFRSNPPVCQSQSE</sequence>
<organism evidence="1 2">
    <name type="scientific">Coprobacter tertius</name>
    <dbReference type="NCBI Taxonomy" id="2944915"/>
    <lineage>
        <taxon>Bacteria</taxon>
        <taxon>Pseudomonadati</taxon>
        <taxon>Bacteroidota</taxon>
        <taxon>Bacteroidia</taxon>
        <taxon>Bacteroidales</taxon>
        <taxon>Barnesiellaceae</taxon>
        <taxon>Coprobacter</taxon>
    </lineage>
</organism>
<evidence type="ECO:0008006" key="3">
    <source>
        <dbReference type="Google" id="ProtNLM"/>
    </source>
</evidence>
<accession>A0ABT1MKA1</accession>
<evidence type="ECO:0000313" key="1">
    <source>
        <dbReference type="EMBL" id="MCP9613045.1"/>
    </source>
</evidence>
<dbReference type="RefSeq" id="WP_255028431.1">
    <property type="nucleotide sequence ID" value="NZ_JANDHW010000020.1"/>
</dbReference>
<gene>
    <name evidence="1" type="ORF">NMU02_13180</name>
</gene>
<reference evidence="1 2" key="1">
    <citation type="submission" date="2022-07" db="EMBL/GenBank/DDBJ databases">
        <title>Fecal culturing of patients with breast cancer.</title>
        <authorList>
            <person name="Teng N.M.Y."/>
            <person name="Kiu R."/>
            <person name="Evans R."/>
            <person name="Baker D.J."/>
            <person name="Zenner C."/>
            <person name="Robinson S.D."/>
            <person name="Hall L.J."/>
        </authorList>
    </citation>
    <scope>NUCLEOTIDE SEQUENCE [LARGE SCALE GENOMIC DNA]</scope>
    <source>
        <strain evidence="1 2">LH1063</strain>
    </source>
</reference>
<keyword evidence="2" id="KW-1185">Reference proteome</keyword>
<proteinExistence type="predicted"/>
<dbReference type="EMBL" id="JANDHW010000020">
    <property type="protein sequence ID" value="MCP9613045.1"/>
    <property type="molecule type" value="Genomic_DNA"/>
</dbReference>
<comment type="caution">
    <text evidence="1">The sequence shown here is derived from an EMBL/GenBank/DDBJ whole genome shotgun (WGS) entry which is preliminary data.</text>
</comment>
<dbReference type="Proteomes" id="UP001205603">
    <property type="component" value="Unassembled WGS sequence"/>
</dbReference>
<protein>
    <recommendedName>
        <fullName evidence="3">SGNH domain-containing protein</fullName>
    </recommendedName>
</protein>
<name>A0ABT1MKA1_9BACT</name>